<protein>
    <submittedName>
        <fullName evidence="1">Uncharacterized protein</fullName>
    </submittedName>
</protein>
<gene>
    <name evidence="1" type="ORF">BN4901_2466</name>
</gene>
<proteinExistence type="predicted"/>
<evidence type="ECO:0000313" key="1">
    <source>
        <dbReference type="EMBL" id="SBW25435.1"/>
    </source>
</evidence>
<accession>A0ABY0JPY3</accession>
<keyword evidence="2" id="KW-1185">Reference proteome</keyword>
<organism evidence="1 2">
    <name type="scientific">Citrobacter europaeus</name>
    <dbReference type="NCBI Taxonomy" id="1914243"/>
    <lineage>
        <taxon>Bacteria</taxon>
        <taxon>Pseudomonadati</taxon>
        <taxon>Pseudomonadota</taxon>
        <taxon>Gammaproteobacteria</taxon>
        <taxon>Enterobacterales</taxon>
        <taxon>Enterobacteriaceae</taxon>
        <taxon>Citrobacter</taxon>
    </lineage>
</organism>
<dbReference type="Proteomes" id="UP000195338">
    <property type="component" value="Unassembled WGS sequence"/>
</dbReference>
<dbReference type="EMBL" id="FLUX01000030">
    <property type="protein sequence ID" value="SBW25435.1"/>
    <property type="molecule type" value="Genomic_DNA"/>
</dbReference>
<sequence length="50" mass="5568">MLASFVICRVLRLKPRKVWSKGAQKTLFTSVWLTLIALEEVGAHQNGAKA</sequence>
<comment type="caution">
    <text evidence="1">The sequence shown here is derived from an EMBL/GenBank/DDBJ whole genome shotgun (WGS) entry which is preliminary data.</text>
</comment>
<reference evidence="1 2" key="1">
    <citation type="submission" date="2016-04" db="EMBL/GenBank/DDBJ databases">
        <authorList>
            <person name="Mornico D."/>
        </authorList>
    </citation>
    <scope>NUCLEOTIDE SEQUENCE [LARGE SCALE GENOMIC DNA]</scope>
    <source>
        <strain evidence="1 2">A121</strain>
    </source>
</reference>
<evidence type="ECO:0000313" key="2">
    <source>
        <dbReference type="Proteomes" id="UP000195338"/>
    </source>
</evidence>
<name>A0ABY0JPY3_9ENTR</name>